<dbReference type="OMA" id="CLLHPPH"/>
<comment type="subcellular location">
    <subcellularLocation>
        <location evidence="1">Nucleus</location>
    </subcellularLocation>
</comment>
<dbReference type="InterPro" id="IPR006671">
    <property type="entry name" value="Cyclin_N"/>
</dbReference>
<dbReference type="GO" id="GO:0051321">
    <property type="term" value="P:meiotic cell cycle"/>
    <property type="evidence" value="ECO:0007669"/>
    <property type="project" value="EnsemblFungi"/>
</dbReference>
<evidence type="ECO:0000313" key="13">
    <source>
        <dbReference type="EMBL" id="RDW27432.1"/>
    </source>
</evidence>
<protein>
    <recommendedName>
        <fullName evidence="3">RNA polymerase II holoenzyme cyclin-like subunit</fullName>
    </recommendedName>
</protein>
<dbReference type="AlphaFoldDB" id="A0A1D8ND46"/>
<dbReference type="GO" id="GO:0000979">
    <property type="term" value="F:RNA polymerase II core promoter sequence-specific DNA binding"/>
    <property type="evidence" value="ECO:0007669"/>
    <property type="project" value="EnsemblFungi"/>
</dbReference>
<evidence type="ECO:0000256" key="6">
    <source>
        <dbReference type="ARBA" id="ARBA00023127"/>
    </source>
</evidence>
<dbReference type="GO" id="GO:0034605">
    <property type="term" value="P:cellular response to heat"/>
    <property type="evidence" value="ECO:0007669"/>
    <property type="project" value="EnsemblFungi"/>
</dbReference>
<dbReference type="CDD" id="cd20513">
    <property type="entry name" value="CYCLIN_CCNC_rpt1"/>
    <property type="match status" value="1"/>
</dbReference>
<dbReference type="Gene3D" id="1.10.472.10">
    <property type="entry name" value="Cyclin-like"/>
    <property type="match status" value="2"/>
</dbReference>
<keyword evidence="8" id="KW-0804">Transcription</keyword>
<dbReference type="GO" id="GO:0016538">
    <property type="term" value="F:cyclin-dependent protein serine/threonine kinase regulator activity"/>
    <property type="evidence" value="ECO:0007669"/>
    <property type="project" value="EnsemblFungi"/>
</dbReference>
<evidence type="ECO:0000313" key="14">
    <source>
        <dbReference type="Proteomes" id="UP000182444"/>
    </source>
</evidence>
<sequence length="280" mass="32469">MSANYWTSSQRLHWLLTKETLAERRKGLEDIFDPGKLQTIKALNPWHVRVYLHTLIHLLGQNLSIRQRILATAEVYLTRFHTKVPFGEINPYLVVATAVYVACKVEEHPQHIRTITSEARSLWPDYISHDPTKIAECEFYLIEELGTYLVIFHPYKSLMQISDAMARSNAQITMAPEEIQVTWSMINDSYITDLHLLNPPHIVAMACIYMTVVLRSHIMRMTMPSEAVKSRIEAFMTFFGESNVDLEQTIDCVQEMISLYVNWDTYSEKQCRVEIAKVIT</sequence>
<dbReference type="Proteomes" id="UP000256601">
    <property type="component" value="Unassembled WGS sequence"/>
</dbReference>
<dbReference type="InterPro" id="IPR013763">
    <property type="entry name" value="Cyclin-like_dom"/>
</dbReference>
<dbReference type="SMART" id="SM00385">
    <property type="entry name" value="CYCLIN"/>
    <property type="match status" value="1"/>
</dbReference>
<dbReference type="EMBL" id="CP017556">
    <property type="protein sequence ID" value="AOW03551.1"/>
    <property type="molecule type" value="Genomic_DNA"/>
</dbReference>
<dbReference type="CDD" id="cd20546">
    <property type="entry name" value="CYCLIN_SpCG1C_ScCTK2-like_rpt2"/>
    <property type="match status" value="1"/>
</dbReference>
<evidence type="ECO:0000256" key="10">
    <source>
        <dbReference type="RuleBase" id="RU000383"/>
    </source>
</evidence>
<dbReference type="VEuPathDB" id="FungiDB:YALI0_D04004g"/>
<evidence type="ECO:0000256" key="8">
    <source>
        <dbReference type="ARBA" id="ARBA00023163"/>
    </source>
</evidence>
<keyword evidence="7" id="KW-0010">Activator</keyword>
<dbReference type="GO" id="GO:1990508">
    <property type="term" value="C:CKM complex"/>
    <property type="evidence" value="ECO:0007669"/>
    <property type="project" value="EnsemblFungi"/>
</dbReference>
<evidence type="ECO:0000259" key="11">
    <source>
        <dbReference type="SMART" id="SM00385"/>
    </source>
</evidence>
<dbReference type="Pfam" id="PF00134">
    <property type="entry name" value="Cyclin_N"/>
    <property type="match status" value="1"/>
</dbReference>
<evidence type="ECO:0000256" key="7">
    <source>
        <dbReference type="ARBA" id="ARBA00023159"/>
    </source>
</evidence>
<dbReference type="GeneID" id="2910597"/>
<feature type="domain" description="Cyclin-like" evidence="11">
    <location>
        <begin position="54"/>
        <end position="143"/>
    </location>
</feature>
<dbReference type="eggNOG" id="KOG0794">
    <property type="taxonomic scope" value="Eukaryota"/>
</dbReference>
<dbReference type="PIRSF" id="PIRSF028758">
    <property type="entry name" value="Cyclin, C/H/G types"/>
    <property type="match status" value="1"/>
</dbReference>
<accession>A0A1D8ND46</accession>
<name>A0A1D8ND46_YARLL</name>
<dbReference type="InterPro" id="IPR043198">
    <property type="entry name" value="Cyclin/Ssn8"/>
</dbReference>
<dbReference type="GO" id="GO:0045944">
    <property type="term" value="P:positive regulation of transcription by RNA polymerase II"/>
    <property type="evidence" value="ECO:0007669"/>
    <property type="project" value="EnsemblFungi"/>
</dbReference>
<dbReference type="GO" id="GO:0000411">
    <property type="term" value="P:positive regulation of transcription by galactose"/>
    <property type="evidence" value="ECO:0007669"/>
    <property type="project" value="EnsemblFungi"/>
</dbReference>
<dbReference type="OrthoDB" id="10266018at2759"/>
<evidence type="ECO:0000256" key="3">
    <source>
        <dbReference type="ARBA" id="ARBA00014912"/>
    </source>
</evidence>
<dbReference type="RefSeq" id="XP_502385.1">
    <property type="nucleotide sequence ID" value="XM_502385.1"/>
</dbReference>
<comment type="similarity">
    <text evidence="2">Belongs to the cyclin family. Cyclin C subfamily.</text>
</comment>
<evidence type="ECO:0000313" key="12">
    <source>
        <dbReference type="EMBL" id="AOW03551.1"/>
    </source>
</evidence>
<keyword evidence="5" id="KW-0805">Transcription regulation</keyword>
<keyword evidence="4" id="KW-0678">Repressor</keyword>
<dbReference type="GO" id="GO:0016592">
    <property type="term" value="C:mediator complex"/>
    <property type="evidence" value="ECO:0007669"/>
    <property type="project" value="EnsemblFungi"/>
</dbReference>
<evidence type="ECO:0000256" key="5">
    <source>
        <dbReference type="ARBA" id="ARBA00023015"/>
    </source>
</evidence>
<evidence type="ECO:0000256" key="2">
    <source>
        <dbReference type="ARBA" id="ARBA00008638"/>
    </source>
</evidence>
<evidence type="ECO:0000256" key="1">
    <source>
        <dbReference type="ARBA" id="ARBA00004123"/>
    </source>
</evidence>
<dbReference type="EMBL" id="KZ858963">
    <property type="protein sequence ID" value="RDW27432.1"/>
    <property type="molecule type" value="Genomic_DNA"/>
</dbReference>
<dbReference type="PANTHER" id="PTHR10026">
    <property type="entry name" value="CYCLIN"/>
    <property type="match status" value="1"/>
</dbReference>
<dbReference type="Proteomes" id="UP000182444">
    <property type="component" value="Chromosome 1D"/>
</dbReference>
<dbReference type="KEGG" id="yli:2910597"/>
<dbReference type="FunFam" id="1.10.472.10:FF:000117">
    <property type="entry name" value="Mediator complex subunit"/>
    <property type="match status" value="1"/>
</dbReference>
<dbReference type="InterPro" id="IPR036915">
    <property type="entry name" value="Cyclin-like_sf"/>
</dbReference>
<proteinExistence type="inferred from homology"/>
<gene>
    <name evidence="13" type="ORF">B0I71DRAFT_94550</name>
    <name evidence="12" type="ORF">YALI1_D05019g</name>
</gene>
<reference evidence="12 14" key="1">
    <citation type="journal article" date="2016" name="PLoS ONE">
        <title>Sequence Assembly of Yarrowia lipolytica Strain W29/CLIB89 Shows Transposable Element Diversity.</title>
        <authorList>
            <person name="Magnan C."/>
            <person name="Yu J."/>
            <person name="Chang I."/>
            <person name="Jahn E."/>
            <person name="Kanomata Y."/>
            <person name="Wu J."/>
            <person name="Zeller M."/>
            <person name="Oakes M."/>
            <person name="Baldi P."/>
            <person name="Sandmeyer S."/>
        </authorList>
    </citation>
    <scope>NUCLEOTIDE SEQUENCE [LARGE SCALE GENOMIC DNA]</scope>
    <source>
        <strain evidence="12">CLIB89</strain>
        <strain evidence="14">CLIB89(W29)</strain>
    </source>
</reference>
<keyword evidence="9" id="KW-0539">Nucleus</keyword>
<keyword evidence="6 10" id="KW-0195">Cyclin</keyword>
<evidence type="ECO:0000256" key="4">
    <source>
        <dbReference type="ARBA" id="ARBA00022491"/>
    </source>
</evidence>
<dbReference type="SMR" id="A0A1D8ND46"/>
<organism evidence="12 14">
    <name type="scientific">Yarrowia lipolytica</name>
    <name type="common">Candida lipolytica</name>
    <dbReference type="NCBI Taxonomy" id="4952"/>
    <lineage>
        <taxon>Eukaryota</taxon>
        <taxon>Fungi</taxon>
        <taxon>Dikarya</taxon>
        <taxon>Ascomycota</taxon>
        <taxon>Saccharomycotina</taxon>
        <taxon>Dipodascomycetes</taxon>
        <taxon>Dipodascales</taxon>
        <taxon>Dipodascales incertae sedis</taxon>
        <taxon>Yarrowia</taxon>
    </lineage>
</organism>
<evidence type="ECO:0000313" key="15">
    <source>
        <dbReference type="Proteomes" id="UP000256601"/>
    </source>
</evidence>
<dbReference type="SUPFAM" id="SSF47954">
    <property type="entry name" value="Cyclin-like"/>
    <property type="match status" value="2"/>
</dbReference>
<dbReference type="VEuPathDB" id="FungiDB:YALI1_D05019g"/>
<reference evidence="13 15" key="2">
    <citation type="submission" date="2018-07" db="EMBL/GenBank/DDBJ databases">
        <title>Draft Genome Assemblies for Five Robust Yarrowia lipolytica Strains Exhibiting High Lipid Production and Pentose Sugar Utilization and Sugar Alcohol Secretion from Undetoxified Lignocellulosic Biomass Hydrolysates.</title>
        <authorList>
            <consortium name="DOE Joint Genome Institute"/>
            <person name="Walker C."/>
            <person name="Ryu S."/>
            <person name="Na H."/>
            <person name="Zane M."/>
            <person name="LaButti K."/>
            <person name="Lipzen A."/>
            <person name="Haridas S."/>
            <person name="Barry K."/>
            <person name="Grigoriev I.V."/>
            <person name="Quarterman J."/>
            <person name="Slininger P."/>
            <person name="Dien B."/>
            <person name="Trinh C.T."/>
        </authorList>
    </citation>
    <scope>NUCLEOTIDE SEQUENCE [LARGE SCALE GENOMIC DNA]</scope>
    <source>
        <strain evidence="13 15">YB392</strain>
    </source>
</reference>
<evidence type="ECO:0000256" key="9">
    <source>
        <dbReference type="ARBA" id="ARBA00023242"/>
    </source>
</evidence>
<dbReference type="GO" id="GO:0000122">
    <property type="term" value="P:negative regulation of transcription by RNA polymerase II"/>
    <property type="evidence" value="ECO:0007669"/>
    <property type="project" value="EnsemblFungi"/>
</dbReference>